<organism evidence="3 4">
    <name type="scientific">Berkelbacteria bacterium GW2011_GWA2_38_9</name>
    <dbReference type="NCBI Taxonomy" id="1618334"/>
    <lineage>
        <taxon>Bacteria</taxon>
        <taxon>Candidatus Berkelbacteria</taxon>
    </lineage>
</organism>
<dbReference type="AlphaFoldDB" id="A0A0G0LDZ0"/>
<dbReference type="CDD" id="cd04301">
    <property type="entry name" value="NAT_SF"/>
    <property type="match status" value="1"/>
</dbReference>
<dbReference type="SUPFAM" id="SSF55729">
    <property type="entry name" value="Acyl-CoA N-acyltransferases (Nat)"/>
    <property type="match status" value="1"/>
</dbReference>
<gene>
    <name evidence="3" type="ORF">UT11_C0030G0007</name>
</gene>
<dbReference type="InterPro" id="IPR016181">
    <property type="entry name" value="Acyl_CoA_acyltransferase"/>
</dbReference>
<dbReference type="GO" id="GO:0008080">
    <property type="term" value="F:N-acetyltransferase activity"/>
    <property type="evidence" value="ECO:0007669"/>
    <property type="project" value="InterPro"/>
</dbReference>
<dbReference type="Proteomes" id="UP000033934">
    <property type="component" value="Unassembled WGS sequence"/>
</dbReference>
<accession>A0A0G0LDZ0</accession>
<dbReference type="InterPro" id="IPR000182">
    <property type="entry name" value="GNAT_dom"/>
</dbReference>
<dbReference type="PROSITE" id="PS51186">
    <property type="entry name" value="GNAT"/>
    <property type="match status" value="1"/>
</dbReference>
<keyword evidence="1 3" id="KW-0808">Transferase</keyword>
<evidence type="ECO:0000259" key="2">
    <source>
        <dbReference type="PROSITE" id="PS51186"/>
    </source>
</evidence>
<reference evidence="3 4" key="1">
    <citation type="journal article" date="2015" name="Nature">
        <title>rRNA introns, odd ribosomes, and small enigmatic genomes across a large radiation of phyla.</title>
        <authorList>
            <person name="Brown C.T."/>
            <person name="Hug L.A."/>
            <person name="Thomas B.C."/>
            <person name="Sharon I."/>
            <person name="Castelle C.J."/>
            <person name="Singh A."/>
            <person name="Wilkins M.J."/>
            <person name="Williams K.H."/>
            <person name="Banfield J.F."/>
        </authorList>
    </citation>
    <scope>NUCLEOTIDE SEQUENCE [LARGE SCALE GENOMIC DNA]</scope>
</reference>
<dbReference type="PANTHER" id="PTHR13947">
    <property type="entry name" value="GNAT FAMILY N-ACETYLTRANSFERASE"/>
    <property type="match status" value="1"/>
</dbReference>
<feature type="domain" description="N-acetyltransferase" evidence="2">
    <location>
        <begin position="1"/>
        <end position="140"/>
    </location>
</feature>
<dbReference type="PANTHER" id="PTHR13947:SF37">
    <property type="entry name" value="LD18367P"/>
    <property type="match status" value="1"/>
</dbReference>
<protein>
    <submittedName>
        <fullName evidence="3">Acetyltransferase (GNAT) family protein</fullName>
    </submittedName>
</protein>
<proteinExistence type="predicted"/>
<evidence type="ECO:0000313" key="4">
    <source>
        <dbReference type="Proteomes" id="UP000033934"/>
    </source>
</evidence>
<name>A0A0G0LDZ0_9BACT</name>
<sequence>MKIQKIKRTNKTLEEFLKAEWNKADLKHFGQPVDWTRKEFHLKVTKNRKTVGYIKFSIEAGVCSIQEIIVAHDHQGQGIGRELMKEAEKIAKESKVHKITLSTGQGWPSEKFYQSLGFKQTGIIEKHSFKKDHVVYSKFI</sequence>
<evidence type="ECO:0000313" key="3">
    <source>
        <dbReference type="EMBL" id="KKQ89272.1"/>
    </source>
</evidence>
<dbReference type="InterPro" id="IPR050769">
    <property type="entry name" value="NAT_camello-type"/>
</dbReference>
<dbReference type="EMBL" id="LBVO01000030">
    <property type="protein sequence ID" value="KKQ89272.1"/>
    <property type="molecule type" value="Genomic_DNA"/>
</dbReference>
<dbReference type="Gene3D" id="3.40.630.30">
    <property type="match status" value="1"/>
</dbReference>
<evidence type="ECO:0000256" key="1">
    <source>
        <dbReference type="ARBA" id="ARBA00022679"/>
    </source>
</evidence>
<dbReference type="Pfam" id="PF13673">
    <property type="entry name" value="Acetyltransf_10"/>
    <property type="match status" value="1"/>
</dbReference>
<comment type="caution">
    <text evidence="3">The sequence shown here is derived from an EMBL/GenBank/DDBJ whole genome shotgun (WGS) entry which is preliminary data.</text>
</comment>